<reference evidence="1 4" key="2">
    <citation type="submission" date="2019-10" db="EMBL/GenBank/DDBJ databases">
        <title>Prolixibacter strains distinguished by the presence of nitrate reductase genes were adept at nitrate-dependent anaerobic corrosion of metallic iron and carbon steel.</title>
        <authorList>
            <person name="Iino T."/>
            <person name="Shono N."/>
            <person name="Ito K."/>
            <person name="Nakamura R."/>
            <person name="Sueoka K."/>
            <person name="Harayama S."/>
            <person name="Ohkuma M."/>
        </authorList>
    </citation>
    <scope>NUCLEOTIDE SEQUENCE [LARGE SCALE GENOMIC DNA]</scope>
    <source>
        <strain evidence="1 4">MIC1-1</strain>
    </source>
</reference>
<name>A0A2P8C7Y8_9BACT</name>
<protein>
    <submittedName>
        <fullName evidence="2">Uncharacterized protein DUF721</fullName>
    </submittedName>
</protein>
<evidence type="ECO:0000313" key="4">
    <source>
        <dbReference type="Proteomes" id="UP000396862"/>
    </source>
</evidence>
<dbReference type="EMBL" id="PYGC01000011">
    <property type="protein sequence ID" value="PSK81056.1"/>
    <property type="molecule type" value="Genomic_DNA"/>
</dbReference>
<reference evidence="2 3" key="1">
    <citation type="submission" date="2018-03" db="EMBL/GenBank/DDBJ databases">
        <title>Genomic Encyclopedia of Archaeal and Bacterial Type Strains, Phase II (KMG-II): from individual species to whole genera.</title>
        <authorList>
            <person name="Goeker M."/>
        </authorList>
    </citation>
    <scope>NUCLEOTIDE SEQUENCE [LARGE SCALE GENOMIC DNA]</scope>
    <source>
        <strain evidence="2 3">DSM 27267</strain>
    </source>
</reference>
<keyword evidence="4" id="KW-1185">Reference proteome</keyword>
<accession>A0A2P8C7Y8</accession>
<sequence length="96" mass="11128">MRRSETQSLGSVIKEYLKESRMDGKLAEVEAVNSWETIIGKTIARATTNIYIKNGVLYVHLRSSIVRNELFMMRHQIVDAMNNHVGRQVIREIILR</sequence>
<proteinExistence type="predicted"/>
<dbReference type="Proteomes" id="UP000240621">
    <property type="component" value="Unassembled WGS sequence"/>
</dbReference>
<dbReference type="InterPro" id="IPR007922">
    <property type="entry name" value="DciA-like"/>
</dbReference>
<evidence type="ECO:0000313" key="3">
    <source>
        <dbReference type="Proteomes" id="UP000240621"/>
    </source>
</evidence>
<dbReference type="PANTHER" id="PTHR36456">
    <property type="entry name" value="UPF0232 PROTEIN SCO3875"/>
    <property type="match status" value="1"/>
</dbReference>
<evidence type="ECO:0000313" key="2">
    <source>
        <dbReference type="EMBL" id="PSK81056.1"/>
    </source>
</evidence>
<comment type="caution">
    <text evidence="2">The sequence shown here is derived from an EMBL/GenBank/DDBJ whole genome shotgun (WGS) entry which is preliminary data.</text>
</comment>
<dbReference type="PANTHER" id="PTHR36456:SF1">
    <property type="entry name" value="UPF0232 PROTEIN SCO3875"/>
    <property type="match status" value="1"/>
</dbReference>
<dbReference type="EMBL" id="BLAU01000001">
    <property type="protein sequence ID" value="GET22174.1"/>
    <property type="molecule type" value="Genomic_DNA"/>
</dbReference>
<dbReference type="AlphaFoldDB" id="A0A2P8C7Y8"/>
<evidence type="ECO:0000313" key="1">
    <source>
        <dbReference type="EMBL" id="GET22174.1"/>
    </source>
</evidence>
<dbReference type="OrthoDB" id="9796545at2"/>
<dbReference type="RefSeq" id="WP_106543377.1">
    <property type="nucleotide sequence ID" value="NZ_BLAU01000001.1"/>
</dbReference>
<gene>
    <name evidence="2" type="ORF">CLV93_11133</name>
    <name evidence="1" type="ORF">JCM18694_24200</name>
</gene>
<dbReference type="Pfam" id="PF05258">
    <property type="entry name" value="DciA"/>
    <property type="match status" value="1"/>
</dbReference>
<dbReference type="Proteomes" id="UP000396862">
    <property type="component" value="Unassembled WGS sequence"/>
</dbReference>
<organism evidence="2 3">
    <name type="scientific">Prolixibacter denitrificans</name>
    <dbReference type="NCBI Taxonomy" id="1541063"/>
    <lineage>
        <taxon>Bacteria</taxon>
        <taxon>Pseudomonadati</taxon>
        <taxon>Bacteroidota</taxon>
        <taxon>Bacteroidia</taxon>
        <taxon>Marinilabiliales</taxon>
        <taxon>Prolixibacteraceae</taxon>
        <taxon>Prolixibacter</taxon>
    </lineage>
</organism>